<organism evidence="13 14">
    <name type="scientific">Neobacillus kokaensis</name>
    <dbReference type="NCBI Taxonomy" id="2759023"/>
    <lineage>
        <taxon>Bacteria</taxon>
        <taxon>Bacillati</taxon>
        <taxon>Bacillota</taxon>
        <taxon>Bacilli</taxon>
        <taxon>Bacillales</taxon>
        <taxon>Bacillaceae</taxon>
        <taxon>Neobacillus</taxon>
    </lineage>
</organism>
<keyword evidence="6 9" id="KW-0378">Hydrolase</keyword>
<proteinExistence type="inferred from homology"/>
<feature type="domain" description="Bacterial Ig" evidence="12">
    <location>
        <begin position="879"/>
        <end position="958"/>
    </location>
</feature>
<dbReference type="Pfam" id="PF00082">
    <property type="entry name" value="Peptidase_S8"/>
    <property type="match status" value="1"/>
</dbReference>
<evidence type="ECO:0000259" key="12">
    <source>
        <dbReference type="Pfam" id="PF17936"/>
    </source>
</evidence>
<feature type="signal peptide" evidence="10">
    <location>
        <begin position="1"/>
        <end position="30"/>
    </location>
</feature>
<protein>
    <submittedName>
        <fullName evidence="13">Cell wall-associated protease</fullName>
    </submittedName>
</protein>
<dbReference type="InterPro" id="IPR015500">
    <property type="entry name" value="Peptidase_S8_subtilisin-rel"/>
</dbReference>
<keyword evidence="10" id="KW-0732">Signal</keyword>
<feature type="domain" description="Bacterial Ig" evidence="12">
    <location>
        <begin position="1044"/>
        <end position="1123"/>
    </location>
</feature>
<feature type="domain" description="Bacterial Ig" evidence="12">
    <location>
        <begin position="719"/>
        <end position="780"/>
    </location>
</feature>
<dbReference type="EMBL" id="BNDS01000036">
    <property type="protein sequence ID" value="GHI01209.1"/>
    <property type="molecule type" value="Genomic_DNA"/>
</dbReference>
<evidence type="ECO:0000313" key="13">
    <source>
        <dbReference type="EMBL" id="GHI01209.1"/>
    </source>
</evidence>
<dbReference type="Pfam" id="PF17936">
    <property type="entry name" value="Big_6"/>
    <property type="match status" value="5"/>
</dbReference>
<dbReference type="InterPro" id="IPR013783">
    <property type="entry name" value="Ig-like_fold"/>
</dbReference>
<dbReference type="InterPro" id="IPR041498">
    <property type="entry name" value="Big_6"/>
</dbReference>
<sequence length="1127" mass="121110">MNKRVFGRFASLVLIFSLFVSLLQPIAAKADIDIPDETFQLEKGQVIEKEFNQPGQIHWYKVVPTQAEIAKDTHMRIKMTGSFEGAISVYSNLERAKKDETFDAYRAYISEGPVQIDMPHAWKGPYYIKVEFYGGYYGEMEMDPETEEPFEPINSIYQIGYEGINLPPGSIVGEACPVELSTEKKASGVEILSQLRSVRDNLLSKTEQGKQLSALYYKAAPYLVTKMVLDKDVKETVYKDLVQLKPFFKDIAANSDQSSYRFSADDQKAINELYEIVLKNVPDHVKAEIEKKAKEIGLVTLTNQKVSDVFKKSNLAFSNSDTNRIIVKLKDGKMVSNLQQKSRTLGFSAASLKSNDPVLGSTFVLKVNSNVQALANQFAKLPEVEYAEPVHKYHKQAQDIYYQNQWSLENTGQDSGKTDADIKFGKLQQIVKQRKLQDVLIAVVDTGVDNTLADFEEETISSEGYDFVNRDNDPYDDEGHGTHVAGIIAAAADNNYSIAGINPKAKILPVKVLDASGSGDSDQIALGIKYAVDHGAKVINLSLGGGKSRVIEDMLKYAASKNVTVVAASGNDGSMQVSHPASSDRAIAVGATSRLDIVSDYSNYGEGLDLVAPGTEIPSLLPNGNVTFLSGTSMAAPHVSAVAGLLLAQNPNLTPDEIKQILTETADDVAVEDVNNDEGYYDPEYPFPTQPAQPGYDNASGWGRLNAWSAFSAADLKISVNDLTDNDTKVTGTAEKDTRIEVKNGDTLLGTTTAKADGKFSVTIKPQMANQVLQLTAKNGMSETKVKVIVKDTMVPEIPYVNQVSNLDEAVTGEAAVGTTVKVKTKSTVLGEADTDANGHFTVSIKKQKAGTSLFVTATSISGKESEAAKVIVLDKIPPVAPKVLAVSDRDQSVTGTTEANATVIVKNNGKTIGTKKADAKGKFSVAIKKQKAGTVLFVTAKDASGNVSKALKVVVKDKTAPAAPKVNVMTDHSKVVTGKAEAKATVIVKLKGKTIGTKKADAKGKFSIAIKKQKAGTVLFVTAKDASGNVSKAAKVVVKDKTAPAAPRVNVVTSQHKVVTGKTEAKATVVVKLKGKVIGTKKADAKGKFKVVIKKQKAGTVLTVTAKDAAGNTSKATKVTVKKSKK</sequence>
<dbReference type="Gene3D" id="3.40.50.200">
    <property type="entry name" value="Peptidase S8/S53 domain"/>
    <property type="match status" value="1"/>
</dbReference>
<dbReference type="PANTHER" id="PTHR43806:SF11">
    <property type="entry name" value="CEREVISIN-RELATED"/>
    <property type="match status" value="1"/>
</dbReference>
<dbReference type="PRINTS" id="PR00723">
    <property type="entry name" value="SUBTILISIN"/>
</dbReference>
<dbReference type="InterPro" id="IPR022398">
    <property type="entry name" value="Peptidase_S8_His-AS"/>
</dbReference>
<dbReference type="SUPFAM" id="SSF52743">
    <property type="entry name" value="Subtilisin-like"/>
    <property type="match status" value="1"/>
</dbReference>
<dbReference type="InterPro" id="IPR000209">
    <property type="entry name" value="Peptidase_S8/S53_dom"/>
</dbReference>
<evidence type="ECO:0000256" key="6">
    <source>
        <dbReference type="ARBA" id="ARBA00022801"/>
    </source>
</evidence>
<dbReference type="CDD" id="cd07484">
    <property type="entry name" value="Peptidases_S8_Thermitase_like"/>
    <property type="match status" value="1"/>
</dbReference>
<dbReference type="PROSITE" id="PS00138">
    <property type="entry name" value="SUBTILASE_SER"/>
    <property type="match status" value="1"/>
</dbReference>
<dbReference type="Proteomes" id="UP000637074">
    <property type="component" value="Unassembled WGS sequence"/>
</dbReference>
<gene>
    <name evidence="13" type="primary">wprA</name>
    <name evidence="13" type="ORF">AM1BK_47510</name>
</gene>
<name>A0ABQ3NBC0_9BACI</name>
<evidence type="ECO:0000256" key="1">
    <source>
        <dbReference type="ARBA" id="ARBA00001913"/>
    </source>
</evidence>
<dbReference type="NCBIfam" id="NF033510">
    <property type="entry name" value="Ca_tandemer"/>
    <property type="match status" value="3"/>
</dbReference>
<accession>A0ABQ3NBC0</accession>
<keyword evidence="4" id="KW-0964">Secreted</keyword>
<evidence type="ECO:0000256" key="9">
    <source>
        <dbReference type="PROSITE-ProRule" id="PRU01240"/>
    </source>
</evidence>
<evidence type="ECO:0000313" key="14">
    <source>
        <dbReference type="Proteomes" id="UP000637074"/>
    </source>
</evidence>
<evidence type="ECO:0000259" key="11">
    <source>
        <dbReference type="Pfam" id="PF00082"/>
    </source>
</evidence>
<feature type="chain" id="PRO_5047321461" evidence="10">
    <location>
        <begin position="31"/>
        <end position="1127"/>
    </location>
</feature>
<comment type="cofactor">
    <cofactor evidence="1">
        <name>Ca(2+)</name>
        <dbReference type="ChEBI" id="CHEBI:29108"/>
    </cofactor>
</comment>
<reference evidence="13 14" key="1">
    <citation type="journal article" date="2022" name="Int. J. Syst. Evol. Microbiol.">
        <title>Neobacillus kokaensis sp. nov., isolated from soil.</title>
        <authorList>
            <person name="Yuki K."/>
            <person name="Matsubara H."/>
            <person name="Yamaguchi S."/>
        </authorList>
    </citation>
    <scope>NUCLEOTIDE SEQUENCE [LARGE SCALE GENOMIC DNA]</scope>
    <source>
        <strain evidence="13 14">LOB 377</strain>
    </source>
</reference>
<dbReference type="InterPro" id="IPR050131">
    <property type="entry name" value="Peptidase_S8_subtilisin-like"/>
</dbReference>
<feature type="active site" description="Charge relay system" evidence="9">
    <location>
        <position position="480"/>
    </location>
</feature>
<evidence type="ECO:0000256" key="4">
    <source>
        <dbReference type="ARBA" id="ARBA00022525"/>
    </source>
</evidence>
<evidence type="ECO:0000256" key="10">
    <source>
        <dbReference type="SAM" id="SignalP"/>
    </source>
</evidence>
<comment type="similarity">
    <text evidence="3 9">Belongs to the peptidase S8 family.</text>
</comment>
<comment type="subcellular location">
    <subcellularLocation>
        <location evidence="2">Secreted</location>
    </subcellularLocation>
</comment>
<comment type="caution">
    <text evidence="13">The sequence shown here is derived from an EMBL/GenBank/DDBJ whole genome shotgun (WGS) entry which is preliminary data.</text>
</comment>
<feature type="domain" description="Peptidase S8/S53" evidence="11">
    <location>
        <begin position="438"/>
        <end position="680"/>
    </location>
</feature>
<evidence type="ECO:0000256" key="8">
    <source>
        <dbReference type="ARBA" id="ARBA00022837"/>
    </source>
</evidence>
<dbReference type="GO" id="GO:0008233">
    <property type="term" value="F:peptidase activity"/>
    <property type="evidence" value="ECO:0007669"/>
    <property type="project" value="UniProtKB-KW"/>
</dbReference>
<keyword evidence="8" id="KW-0106">Calcium</keyword>
<dbReference type="InterPro" id="IPR034084">
    <property type="entry name" value="Thermitase-like_dom"/>
</dbReference>
<dbReference type="InterPro" id="IPR023828">
    <property type="entry name" value="Peptidase_S8_Ser-AS"/>
</dbReference>
<dbReference type="RefSeq" id="WP_191276867.1">
    <property type="nucleotide sequence ID" value="NZ_BNDS01000036.1"/>
</dbReference>
<keyword evidence="14" id="KW-1185">Reference proteome</keyword>
<evidence type="ECO:0000256" key="5">
    <source>
        <dbReference type="ARBA" id="ARBA00022670"/>
    </source>
</evidence>
<dbReference type="InterPro" id="IPR036852">
    <property type="entry name" value="Peptidase_S8/S53_dom_sf"/>
</dbReference>
<evidence type="ECO:0000256" key="3">
    <source>
        <dbReference type="ARBA" id="ARBA00011073"/>
    </source>
</evidence>
<dbReference type="PANTHER" id="PTHR43806">
    <property type="entry name" value="PEPTIDASE S8"/>
    <property type="match status" value="1"/>
</dbReference>
<dbReference type="PROSITE" id="PS51892">
    <property type="entry name" value="SUBTILASE"/>
    <property type="match status" value="1"/>
</dbReference>
<feature type="active site" description="Charge relay system" evidence="9">
    <location>
        <position position="445"/>
    </location>
</feature>
<feature type="active site" description="Charge relay system" evidence="9">
    <location>
        <position position="633"/>
    </location>
</feature>
<feature type="domain" description="Bacterial Ig" evidence="12">
    <location>
        <begin position="796"/>
        <end position="875"/>
    </location>
</feature>
<evidence type="ECO:0000256" key="7">
    <source>
        <dbReference type="ARBA" id="ARBA00022825"/>
    </source>
</evidence>
<dbReference type="GO" id="GO:0006508">
    <property type="term" value="P:proteolysis"/>
    <property type="evidence" value="ECO:0007669"/>
    <property type="project" value="UniProtKB-KW"/>
</dbReference>
<dbReference type="PROSITE" id="PS00137">
    <property type="entry name" value="SUBTILASE_HIS"/>
    <property type="match status" value="1"/>
</dbReference>
<dbReference type="Gene3D" id="2.60.40.10">
    <property type="entry name" value="Immunoglobulins"/>
    <property type="match status" value="5"/>
</dbReference>
<evidence type="ECO:0000256" key="2">
    <source>
        <dbReference type="ARBA" id="ARBA00004613"/>
    </source>
</evidence>
<keyword evidence="7 9" id="KW-0720">Serine protease</keyword>
<keyword evidence="5 9" id="KW-0645">Protease</keyword>
<feature type="domain" description="Bacterial Ig" evidence="12">
    <location>
        <begin position="961"/>
        <end position="1041"/>
    </location>
</feature>